<dbReference type="STRING" id="762968.HMPREF9441_02560"/>
<comment type="caution">
    <text evidence="1">The sequence shown here is derived from an EMBL/GenBank/DDBJ whole genome shotgun (WGS) entry which is preliminary data.</text>
</comment>
<evidence type="ECO:0000313" key="2">
    <source>
        <dbReference type="Proteomes" id="UP000003598"/>
    </source>
</evidence>
<dbReference type="PATRIC" id="fig|762968.3.peg.2283"/>
<sequence length="72" mass="8122">MSQHIKQLKDGTPIFQPSVRMRTVNQPAESGKSFGVERKIACLRLKNRLAQKKTPFSGRPFPVLHKEGESFG</sequence>
<gene>
    <name evidence="1" type="ORF">HMPREF9441_02560</name>
</gene>
<organism evidence="1 2">
    <name type="scientific">Paraprevotella clara YIT 11840</name>
    <dbReference type="NCBI Taxonomy" id="762968"/>
    <lineage>
        <taxon>Bacteria</taxon>
        <taxon>Pseudomonadati</taxon>
        <taxon>Bacteroidota</taxon>
        <taxon>Bacteroidia</taxon>
        <taxon>Bacteroidales</taxon>
        <taxon>Prevotellaceae</taxon>
        <taxon>Paraprevotella</taxon>
    </lineage>
</organism>
<name>G5ST60_9BACT</name>
<dbReference type="Proteomes" id="UP000003598">
    <property type="component" value="Unassembled WGS sequence"/>
</dbReference>
<proteinExistence type="predicted"/>
<dbReference type="AlphaFoldDB" id="G5ST60"/>
<evidence type="ECO:0000313" key="1">
    <source>
        <dbReference type="EMBL" id="EHG99575.1"/>
    </source>
</evidence>
<reference evidence="1 2" key="1">
    <citation type="submission" date="2011-03" db="EMBL/GenBank/DDBJ databases">
        <authorList>
            <person name="Weinstock G."/>
            <person name="Sodergren E."/>
            <person name="Clifton S."/>
            <person name="Fulton L."/>
            <person name="Fulton B."/>
            <person name="Courtney L."/>
            <person name="Fronick C."/>
            <person name="Harrison M."/>
            <person name="Strong C."/>
            <person name="Farmer C."/>
            <person name="Delahaunty K."/>
            <person name="Markovic C."/>
            <person name="Hall O."/>
            <person name="Minx P."/>
            <person name="Tomlinson C."/>
            <person name="Mitreva M."/>
            <person name="Hou S."/>
            <person name="Chen J."/>
            <person name="Wollam A."/>
            <person name="Pepin K.H."/>
            <person name="Johnson M."/>
            <person name="Bhonagiri V."/>
            <person name="Zhang X."/>
            <person name="Suruliraj S."/>
            <person name="Warren W."/>
            <person name="Chinwalla A."/>
            <person name="Mardis E.R."/>
            <person name="Wilson R.K."/>
        </authorList>
    </citation>
    <scope>NUCLEOTIDE SEQUENCE [LARGE SCALE GENOMIC DNA]</scope>
    <source>
        <strain evidence="1 2">YIT 11840</strain>
    </source>
</reference>
<dbReference type="HOGENOM" id="CLU_201869_0_0_10"/>
<accession>G5ST60</accession>
<protein>
    <submittedName>
        <fullName evidence="1">Uncharacterized protein</fullName>
    </submittedName>
</protein>
<keyword evidence="2" id="KW-1185">Reference proteome</keyword>
<dbReference type="EMBL" id="AFFY01000036">
    <property type="protein sequence ID" value="EHG99575.1"/>
    <property type="molecule type" value="Genomic_DNA"/>
</dbReference>